<feature type="compositionally biased region" description="Low complexity" evidence="5">
    <location>
        <begin position="968"/>
        <end position="979"/>
    </location>
</feature>
<dbReference type="EMBL" id="AJWK01029484">
    <property type="status" value="NOT_ANNOTATED_CDS"/>
    <property type="molecule type" value="Genomic_DNA"/>
</dbReference>
<feature type="compositionally biased region" description="Acidic residues" evidence="5">
    <location>
        <begin position="439"/>
        <end position="448"/>
    </location>
</feature>
<feature type="repeat" description="MBT" evidence="4">
    <location>
        <begin position="712"/>
        <end position="813"/>
    </location>
</feature>
<name>A0A1B0CUP4_LUTLO</name>
<feature type="region of interest" description="Disordered" evidence="5">
    <location>
        <begin position="961"/>
        <end position="1035"/>
    </location>
</feature>
<feature type="region of interest" description="Disordered" evidence="5">
    <location>
        <begin position="335"/>
        <end position="458"/>
    </location>
</feature>
<dbReference type="PANTHER" id="PTHR12247:SF131">
    <property type="entry name" value="LD05287P"/>
    <property type="match status" value="1"/>
</dbReference>
<dbReference type="Gene3D" id="2.30.30.140">
    <property type="match status" value="4"/>
</dbReference>
<evidence type="ECO:0000256" key="1">
    <source>
        <dbReference type="ARBA" id="ARBA00004123"/>
    </source>
</evidence>
<dbReference type="SMART" id="SM00454">
    <property type="entry name" value="SAM"/>
    <property type="match status" value="1"/>
</dbReference>
<evidence type="ECO:0000256" key="5">
    <source>
        <dbReference type="SAM" id="MobiDB-lite"/>
    </source>
</evidence>
<dbReference type="GO" id="GO:0005634">
    <property type="term" value="C:nucleus"/>
    <property type="evidence" value="ECO:0007669"/>
    <property type="project" value="UniProtKB-SubCell"/>
</dbReference>
<reference evidence="7" key="1">
    <citation type="submission" date="2020-05" db="UniProtKB">
        <authorList>
            <consortium name="EnsemblMetazoa"/>
        </authorList>
    </citation>
    <scope>IDENTIFICATION</scope>
    <source>
        <strain evidence="7">Jacobina</strain>
    </source>
</reference>
<protein>
    <recommendedName>
        <fullName evidence="6">SAM domain-containing protein</fullName>
    </recommendedName>
</protein>
<dbReference type="EnsemblMetazoa" id="LLOJ008679-RA">
    <property type="protein sequence ID" value="LLOJ008679-PA"/>
    <property type="gene ID" value="LLOJ008679"/>
</dbReference>
<dbReference type="VEuPathDB" id="VectorBase:LLONM1_006787"/>
<dbReference type="PANTHER" id="PTHR12247">
    <property type="entry name" value="POLYCOMB GROUP PROTEIN"/>
    <property type="match status" value="1"/>
</dbReference>
<dbReference type="AlphaFoldDB" id="A0A1B0CUP4"/>
<dbReference type="Pfam" id="PF00536">
    <property type="entry name" value="SAM_1"/>
    <property type="match status" value="1"/>
</dbReference>
<dbReference type="PROSITE" id="PS51079">
    <property type="entry name" value="MBT"/>
    <property type="match status" value="3"/>
</dbReference>
<dbReference type="InterPro" id="IPR050548">
    <property type="entry name" value="PcG_chromatin_remod_factors"/>
</dbReference>
<dbReference type="GO" id="GO:0003682">
    <property type="term" value="F:chromatin binding"/>
    <property type="evidence" value="ECO:0007669"/>
    <property type="project" value="TreeGrafter"/>
</dbReference>
<dbReference type="SUPFAM" id="SSF63748">
    <property type="entry name" value="Tudor/PWWP/MBT"/>
    <property type="match status" value="3"/>
</dbReference>
<dbReference type="InterPro" id="IPR004092">
    <property type="entry name" value="Mbt"/>
</dbReference>
<dbReference type="GO" id="GO:0045892">
    <property type="term" value="P:negative regulation of DNA-templated transcription"/>
    <property type="evidence" value="ECO:0007669"/>
    <property type="project" value="TreeGrafter"/>
</dbReference>
<evidence type="ECO:0000256" key="4">
    <source>
        <dbReference type="PROSITE-ProRule" id="PRU00459"/>
    </source>
</evidence>
<dbReference type="VEuPathDB" id="VectorBase:LLOJ008679"/>
<proteinExistence type="predicted"/>
<feature type="repeat" description="MBT" evidence="4">
    <location>
        <begin position="601"/>
        <end position="704"/>
    </location>
</feature>
<dbReference type="Proteomes" id="UP000092461">
    <property type="component" value="Unassembled WGS sequence"/>
</dbReference>
<evidence type="ECO:0000313" key="7">
    <source>
        <dbReference type="EnsemblMetazoa" id="LLOJ008679-PA"/>
    </source>
</evidence>
<dbReference type="Pfam" id="PF02820">
    <property type="entry name" value="MBT"/>
    <property type="match status" value="3"/>
</dbReference>
<organism evidence="7 8">
    <name type="scientific">Lutzomyia longipalpis</name>
    <name type="common">Sand fly</name>
    <dbReference type="NCBI Taxonomy" id="7200"/>
    <lineage>
        <taxon>Eukaryota</taxon>
        <taxon>Metazoa</taxon>
        <taxon>Ecdysozoa</taxon>
        <taxon>Arthropoda</taxon>
        <taxon>Hexapoda</taxon>
        <taxon>Insecta</taxon>
        <taxon>Pterygota</taxon>
        <taxon>Neoptera</taxon>
        <taxon>Endopterygota</taxon>
        <taxon>Diptera</taxon>
        <taxon>Nematocera</taxon>
        <taxon>Psychodoidea</taxon>
        <taxon>Psychodidae</taxon>
        <taxon>Lutzomyia</taxon>
        <taxon>Lutzomyia</taxon>
    </lineage>
</organism>
<dbReference type="EMBL" id="AJWK01029483">
    <property type="status" value="NOT_ANNOTATED_CDS"/>
    <property type="molecule type" value="Genomic_DNA"/>
</dbReference>
<feature type="compositionally biased region" description="Basic and acidic residues" evidence="5">
    <location>
        <begin position="342"/>
        <end position="354"/>
    </location>
</feature>
<dbReference type="PROSITE" id="PS50105">
    <property type="entry name" value="SAM_DOMAIN"/>
    <property type="match status" value="1"/>
</dbReference>
<dbReference type="GO" id="GO:0042393">
    <property type="term" value="F:histone binding"/>
    <property type="evidence" value="ECO:0007669"/>
    <property type="project" value="TreeGrafter"/>
</dbReference>
<sequence length="1130" mass="125525">MALVVTKEGVSRWLFPPKFSANFCVLKVILLCFSRDFRAFCREFVCKMDNEDDRECGGVGKAPEGGSVKKICVVKVPSFGPNPISAIPASSSAATSKSGGDAPAQTGTLPVRTISSNFVAVKAGEANKNIFVKDGNFYMKCPNTNKLLRLQVAKTIPVSTGQAADLKLTSISVKGLSPREVLITKKPTAVDVVSHGGGSAPVVSSQAASLAPAAAPQVFKPIAKVPLTATPIALAKPQPEGSGQGKVEVRSIQITNFPTGTILDFKGTPLELNSRFPGFTKLPQNSPPDAQKGGVYNVQISNGRLSDPHGPIKMLGMSGKSLTVTRDNITITSGALCSEHPAAPKDDPVGEKTPRKVTRSSSTDDSPPRKPLTPRRLSEPTRGSLSAEMTPKVEEKPTLASLFCDESMENSSEGEKSTTSPHEAALNGQIDPLAPSDSEPPEEAEREIDESRKFIPPPNLQLMKLNTRREGEDEDALNLIRWEDGVGYLYMSNLHFQFNELGIVDIMDEDEYMRYQQTDSPYDHPLYEREINPLRMRQMQASGEPVYTCLGCTCFGLAADFLEPNYCSKVCINVSRKRTRVNVNEGQSSPKKKQKDGRGAFPWKDYLEVTNSQRAPDELFPHCRPEVVEYNEKHPFQEKTKFEAIDPDNCSVFSVVTVLATQGHRMLLHFDGCPVKYDFWVNFSCPDIFPPRWAVNEGKNLLVPRGGKQEMFFWKTYLRENKAEGAKVKNFRHIALREFLRPHDFKIGMKLEAENVKGTGRLTVATVADVIGNRVRIHFDGNSDNFDYWCDYDSPRLHPINYHKTINEQLITPTSKEDRPPRAFQKGMKIEAVDRVCPEFIRPATVIDVAEYELRILYDGFETQYAYWVDDDSTDIFPTGYCEITGHPLEAVPSTRWPTQNVRRQGEYHNQLGTNHDTAIECPYNTKNYNHRAVKPSRLNAKQVVTDYALRFSLVRKRKFGVEEEKPPSSSTSKAPPVTQKRPRKTAHAVEAMRKAKSAKIVREATPQPSTSQATDTTQATAAATTPPGAAPGVWKSTSRIKAHVEMGDKKQINPLLWTTNEVANFLSNLPNCSHIADKFRINDIDGEAFLALTKDDLTQSLDIKLGPAIKLYNLIVKLRTDIKEQFLQF</sequence>
<keyword evidence="3" id="KW-0539">Nucleus</keyword>
<evidence type="ECO:0000259" key="6">
    <source>
        <dbReference type="PROSITE" id="PS50105"/>
    </source>
</evidence>
<accession>A0A1B0CUP4</accession>
<feature type="domain" description="SAM" evidence="6">
    <location>
        <begin position="1058"/>
        <end position="1122"/>
    </location>
</feature>
<dbReference type="SUPFAM" id="SSF47769">
    <property type="entry name" value="SAM/Pointed domain"/>
    <property type="match status" value="1"/>
</dbReference>
<evidence type="ECO:0000256" key="2">
    <source>
        <dbReference type="ARBA" id="ARBA00022737"/>
    </source>
</evidence>
<dbReference type="InterPro" id="IPR013761">
    <property type="entry name" value="SAM/pointed_sf"/>
</dbReference>
<keyword evidence="8" id="KW-1185">Reference proteome</keyword>
<comment type="subcellular location">
    <subcellularLocation>
        <location evidence="1">Nucleus</location>
    </subcellularLocation>
</comment>
<keyword evidence="2" id="KW-0677">Repeat</keyword>
<feature type="repeat" description="MBT" evidence="4">
    <location>
        <begin position="824"/>
        <end position="892"/>
    </location>
</feature>
<dbReference type="InterPro" id="IPR001660">
    <property type="entry name" value="SAM"/>
</dbReference>
<dbReference type="SMART" id="SM00561">
    <property type="entry name" value="MBT"/>
    <property type="match status" value="3"/>
</dbReference>
<feature type="compositionally biased region" description="Low complexity" evidence="5">
    <location>
        <begin position="1006"/>
        <end position="1033"/>
    </location>
</feature>
<dbReference type="Gene3D" id="1.10.150.50">
    <property type="entry name" value="Transcription Factor, Ets-1"/>
    <property type="match status" value="1"/>
</dbReference>
<evidence type="ECO:0000256" key="3">
    <source>
        <dbReference type="ARBA" id="ARBA00023242"/>
    </source>
</evidence>
<evidence type="ECO:0000313" key="8">
    <source>
        <dbReference type="Proteomes" id="UP000092461"/>
    </source>
</evidence>